<name>B3PDN3_CELJU</name>
<keyword evidence="13" id="KW-1185">Reference proteome</keyword>
<comment type="subunit">
    <text evidence="6">Heterotetramer of 2 MoaD subunits and 2 MoaE subunits. Also stable as homodimer. The enzyme changes between these two forms during catalysis.</text>
</comment>
<dbReference type="PANTHER" id="PTHR23404">
    <property type="entry name" value="MOLYBDOPTERIN SYNTHASE RELATED"/>
    <property type="match status" value="1"/>
</dbReference>
<evidence type="ECO:0000256" key="1">
    <source>
        <dbReference type="ARBA" id="ARBA00005046"/>
    </source>
</evidence>
<evidence type="ECO:0000313" key="13">
    <source>
        <dbReference type="Proteomes" id="UP000001036"/>
    </source>
</evidence>
<dbReference type="Gene3D" id="3.90.1170.40">
    <property type="entry name" value="Molybdopterin biosynthesis MoaE subunit"/>
    <property type="match status" value="1"/>
</dbReference>
<dbReference type="GO" id="GO:0006777">
    <property type="term" value="P:Mo-molybdopterin cofactor biosynthetic process"/>
    <property type="evidence" value="ECO:0007669"/>
    <property type="project" value="UniProtKB-KW"/>
</dbReference>
<proteinExistence type="inferred from homology"/>
<reference evidence="12 13" key="1">
    <citation type="journal article" date="2008" name="J. Bacteriol.">
        <title>Insights into plant cell wall degradation from the genome sequence of the soil bacterium Cellvibrio japonicus.</title>
        <authorList>
            <person name="Deboy R.T."/>
            <person name="Mongodin E.F."/>
            <person name="Fouts D.E."/>
            <person name="Tailford L.E."/>
            <person name="Khouri H."/>
            <person name="Emerson J.B."/>
            <person name="Mohamoud Y."/>
            <person name="Watkins K."/>
            <person name="Henrissat B."/>
            <person name="Gilbert H.J."/>
            <person name="Nelson K.E."/>
        </authorList>
    </citation>
    <scope>NUCLEOTIDE SEQUENCE [LARGE SCALE GENOMIC DNA]</scope>
    <source>
        <strain evidence="12 13">Ueda107</strain>
    </source>
</reference>
<evidence type="ECO:0000256" key="11">
    <source>
        <dbReference type="ARBA" id="ARBA00049878"/>
    </source>
</evidence>
<protein>
    <recommendedName>
        <fullName evidence="4">Molybdopterin synthase catalytic subunit</fullName>
        <ecNumber evidence="3">2.8.1.12</ecNumber>
    </recommendedName>
    <alternativeName>
        <fullName evidence="9">MPT synthase subunit 2</fullName>
    </alternativeName>
    <alternativeName>
        <fullName evidence="7">Molybdenum cofactor biosynthesis protein E</fullName>
    </alternativeName>
    <alternativeName>
        <fullName evidence="8">Molybdopterin-converting factor large subunit</fullName>
    </alternativeName>
    <alternativeName>
        <fullName evidence="10">Molybdopterin-converting factor subunit 2</fullName>
    </alternativeName>
</protein>
<dbReference type="InterPro" id="IPR036563">
    <property type="entry name" value="MoaE_sf"/>
</dbReference>
<dbReference type="AlphaFoldDB" id="B3PDN3"/>
<dbReference type="InterPro" id="IPR003448">
    <property type="entry name" value="Mopterin_biosynth_MoaE"/>
</dbReference>
<evidence type="ECO:0000256" key="5">
    <source>
        <dbReference type="ARBA" id="ARBA00023150"/>
    </source>
</evidence>
<evidence type="ECO:0000256" key="8">
    <source>
        <dbReference type="ARBA" id="ARBA00030407"/>
    </source>
</evidence>
<evidence type="ECO:0000256" key="7">
    <source>
        <dbReference type="ARBA" id="ARBA00029745"/>
    </source>
</evidence>
<comment type="similarity">
    <text evidence="2">Belongs to the MoaE family.</text>
</comment>
<evidence type="ECO:0000256" key="4">
    <source>
        <dbReference type="ARBA" id="ARBA00013858"/>
    </source>
</evidence>
<dbReference type="EMBL" id="CP000934">
    <property type="protein sequence ID" value="ACE83448.1"/>
    <property type="molecule type" value="Genomic_DNA"/>
</dbReference>
<dbReference type="Proteomes" id="UP000001036">
    <property type="component" value="Chromosome"/>
</dbReference>
<dbReference type="KEGG" id="cja:CJA_1493"/>
<dbReference type="GO" id="GO:0030366">
    <property type="term" value="F:molybdopterin synthase activity"/>
    <property type="evidence" value="ECO:0007669"/>
    <property type="project" value="UniProtKB-EC"/>
</dbReference>
<accession>B3PDN3</accession>
<dbReference type="UniPathway" id="UPA00344"/>
<dbReference type="HOGENOM" id="CLU_089568_2_1_6"/>
<dbReference type="NCBIfam" id="NF007959">
    <property type="entry name" value="PRK10678.1"/>
    <property type="match status" value="1"/>
</dbReference>
<dbReference type="CDD" id="cd00756">
    <property type="entry name" value="MoaE"/>
    <property type="match status" value="1"/>
</dbReference>
<keyword evidence="5" id="KW-0501">Molybdenum cofactor biosynthesis</keyword>
<gene>
    <name evidence="12" type="ordered locus">CJA_1493</name>
</gene>
<dbReference type="Pfam" id="PF02391">
    <property type="entry name" value="MoaE"/>
    <property type="match status" value="1"/>
</dbReference>
<dbReference type="RefSeq" id="WP_012487123.1">
    <property type="nucleotide sequence ID" value="NC_010995.1"/>
</dbReference>
<dbReference type="STRING" id="498211.CJA_1493"/>
<evidence type="ECO:0000313" key="12">
    <source>
        <dbReference type="EMBL" id="ACE83448.1"/>
    </source>
</evidence>
<dbReference type="eggNOG" id="COG0314">
    <property type="taxonomic scope" value="Bacteria"/>
</dbReference>
<organism evidence="12 13">
    <name type="scientific">Cellvibrio japonicus (strain Ueda107)</name>
    <name type="common">Pseudomonas fluorescens subsp. cellulosa</name>
    <dbReference type="NCBI Taxonomy" id="498211"/>
    <lineage>
        <taxon>Bacteria</taxon>
        <taxon>Pseudomonadati</taxon>
        <taxon>Pseudomonadota</taxon>
        <taxon>Gammaproteobacteria</taxon>
        <taxon>Cellvibrionales</taxon>
        <taxon>Cellvibrionaceae</taxon>
        <taxon>Cellvibrio</taxon>
    </lineage>
</organism>
<evidence type="ECO:0000256" key="3">
    <source>
        <dbReference type="ARBA" id="ARBA00011950"/>
    </source>
</evidence>
<dbReference type="EC" id="2.8.1.12" evidence="3"/>
<evidence type="ECO:0000256" key="2">
    <source>
        <dbReference type="ARBA" id="ARBA00005426"/>
    </source>
</evidence>
<evidence type="ECO:0000256" key="6">
    <source>
        <dbReference type="ARBA" id="ARBA00026066"/>
    </source>
</evidence>
<dbReference type="SUPFAM" id="SSF54690">
    <property type="entry name" value="Molybdopterin synthase subunit MoaE"/>
    <property type="match status" value="1"/>
</dbReference>
<evidence type="ECO:0000256" key="10">
    <source>
        <dbReference type="ARBA" id="ARBA00032474"/>
    </source>
</evidence>
<comment type="catalytic activity">
    <reaction evidence="11">
        <text>2 [molybdopterin-synthase sulfur-carrier protein]-C-terminal-Gly-aminoethanethioate + cyclic pyranopterin phosphate + H2O = molybdopterin + 2 [molybdopterin-synthase sulfur-carrier protein]-C-terminal Gly-Gly + 2 H(+)</text>
        <dbReference type="Rhea" id="RHEA:26333"/>
        <dbReference type="Rhea" id="RHEA-COMP:12202"/>
        <dbReference type="Rhea" id="RHEA-COMP:19907"/>
        <dbReference type="ChEBI" id="CHEBI:15377"/>
        <dbReference type="ChEBI" id="CHEBI:15378"/>
        <dbReference type="ChEBI" id="CHEBI:58698"/>
        <dbReference type="ChEBI" id="CHEBI:59648"/>
        <dbReference type="ChEBI" id="CHEBI:90778"/>
        <dbReference type="ChEBI" id="CHEBI:232372"/>
        <dbReference type="EC" id="2.8.1.12"/>
    </reaction>
</comment>
<comment type="pathway">
    <text evidence="1">Cofactor biosynthesis; molybdopterin biosynthesis.</text>
</comment>
<evidence type="ECO:0000256" key="9">
    <source>
        <dbReference type="ARBA" id="ARBA00030781"/>
    </source>
</evidence>
<sequence length="151" mass="16966">MGFSIAVQEADFDVGTEYQALIVGDTRAGAHVLFVGRVRDMNMECPVQGLFLEHYPGMTEQVLQSLVDDARKRWELLGVRLIHRVGYLRPGDQIVLVATSSAHRAHAFEAAEFLMDLLKTKAPFWKKEHSSGGAVWLESRAQDNEAGKRWL</sequence>